<protein>
    <submittedName>
        <fullName evidence="2">NAD(P)H-binding protein</fullName>
    </submittedName>
</protein>
<reference evidence="2 3" key="1">
    <citation type="submission" date="2020-04" db="EMBL/GenBank/DDBJ databases">
        <title>MicrobeNet Type strains.</title>
        <authorList>
            <person name="Nicholson A.C."/>
        </authorList>
    </citation>
    <scope>NUCLEOTIDE SEQUENCE [LARGE SCALE GENOMIC DNA]</scope>
    <source>
        <strain evidence="2 3">DSM 45078</strain>
    </source>
</reference>
<feature type="domain" description="Saccharopine dehydrogenase NADP binding" evidence="1">
    <location>
        <begin position="20"/>
        <end position="140"/>
    </location>
</feature>
<accession>A0A846XRE2</accession>
<evidence type="ECO:0000313" key="2">
    <source>
        <dbReference type="EMBL" id="NKY37709.1"/>
    </source>
</evidence>
<dbReference type="PANTHER" id="PTHR43781:SF1">
    <property type="entry name" value="SACCHAROPINE DEHYDROGENASE"/>
    <property type="match status" value="1"/>
</dbReference>
<proteinExistence type="predicted"/>
<dbReference type="Gene3D" id="3.40.50.720">
    <property type="entry name" value="NAD(P)-binding Rossmann-like Domain"/>
    <property type="match status" value="1"/>
</dbReference>
<dbReference type="InterPro" id="IPR005097">
    <property type="entry name" value="Sacchrp_dh_NADP-bd"/>
</dbReference>
<sequence length="362" mass="38530">MIRRFMLDDATQEREFEMKIAVYGATGHTGSHLTAELVRRGADRVLVGRDSDRLRSIARDTRSEMRIATLGDHQALVAAFAGADAVISSLPAYVDHGAPVLAAAIAAGAHYVDLSGEQLWLKRAFDEFGTAAREAGVAAVPGITDSNLPGDLLANLAARRVGGPADIVISHRTRSGGEGSRGSARTLLASLDWFRSGGWHYQDEGLHRGPLDRHTTMVFPGDTEETAVTKFPQPPVLTIPRHTPVRFVSGVLDVNIHAAVGGMTSDIVDTLPEVPSVTADMRYDLVVDAIGADGVGVRAILSGVDSYRDSALMAVAAAAALVENETVHPGVLAAAEAFTPQEFLDALVPHGIAWRIEEPVRR</sequence>
<dbReference type="InterPro" id="IPR036291">
    <property type="entry name" value="NAD(P)-bd_dom_sf"/>
</dbReference>
<organism evidence="2 3">
    <name type="scientific">Nocardia speluncae</name>
    <dbReference type="NCBI Taxonomy" id="419477"/>
    <lineage>
        <taxon>Bacteria</taxon>
        <taxon>Bacillati</taxon>
        <taxon>Actinomycetota</taxon>
        <taxon>Actinomycetes</taxon>
        <taxon>Mycobacteriales</taxon>
        <taxon>Nocardiaceae</taxon>
        <taxon>Nocardia</taxon>
    </lineage>
</organism>
<dbReference type="PANTHER" id="PTHR43781">
    <property type="entry name" value="SACCHAROPINE DEHYDROGENASE"/>
    <property type="match status" value="1"/>
</dbReference>
<dbReference type="RefSeq" id="WP_084471564.1">
    <property type="nucleotide sequence ID" value="NZ_JAAXOO010000009.1"/>
</dbReference>
<dbReference type="SUPFAM" id="SSF51735">
    <property type="entry name" value="NAD(P)-binding Rossmann-fold domains"/>
    <property type="match status" value="1"/>
</dbReference>
<name>A0A846XRE2_9NOCA</name>
<dbReference type="Pfam" id="PF03435">
    <property type="entry name" value="Sacchrp_dh_NADP"/>
    <property type="match status" value="1"/>
</dbReference>
<comment type="caution">
    <text evidence="2">The sequence shown here is derived from an EMBL/GenBank/DDBJ whole genome shotgun (WGS) entry which is preliminary data.</text>
</comment>
<dbReference type="Proteomes" id="UP000565715">
    <property type="component" value="Unassembled WGS sequence"/>
</dbReference>
<dbReference type="EMBL" id="JAAXOO010000009">
    <property type="protein sequence ID" value="NKY37709.1"/>
    <property type="molecule type" value="Genomic_DNA"/>
</dbReference>
<evidence type="ECO:0000313" key="3">
    <source>
        <dbReference type="Proteomes" id="UP000565715"/>
    </source>
</evidence>
<keyword evidence="3" id="KW-1185">Reference proteome</keyword>
<dbReference type="AlphaFoldDB" id="A0A846XRE2"/>
<gene>
    <name evidence="2" type="ORF">HGA13_32265</name>
</gene>
<evidence type="ECO:0000259" key="1">
    <source>
        <dbReference type="Pfam" id="PF03435"/>
    </source>
</evidence>